<comment type="caution">
    <text evidence="1">The sequence shown here is derived from an EMBL/GenBank/DDBJ whole genome shotgun (WGS) entry which is preliminary data.</text>
</comment>
<name>A0ABU1ATC5_9BACT</name>
<proteinExistence type="predicted"/>
<dbReference type="EMBL" id="JARXHW010000013">
    <property type="protein sequence ID" value="MDQ8207398.1"/>
    <property type="molecule type" value="Genomic_DNA"/>
</dbReference>
<sequence length="122" mass="13459">MAGEIVWIYQIASYVGAEDQKRIFEGNIAPPTKLINVQRPSETILLAETTQPETRKGRGNDYFISVGAGVYNPSTAEDLLPDSAYIGFSTRHGDRGNAAFVDGYVEAFAIGEMKQKHVYLED</sequence>
<protein>
    <submittedName>
        <fullName evidence="1">Uncharacterized protein</fullName>
    </submittedName>
</protein>
<reference evidence="1 2" key="1">
    <citation type="submission" date="2023-04" db="EMBL/GenBank/DDBJ databases">
        <title>A novel bacteria isolated from coastal sediment.</title>
        <authorList>
            <person name="Liu X.-J."/>
            <person name="Du Z.-J."/>
        </authorList>
    </citation>
    <scope>NUCLEOTIDE SEQUENCE [LARGE SCALE GENOMIC DNA]</scope>
    <source>
        <strain evidence="1 2">SDUM461003</strain>
    </source>
</reference>
<evidence type="ECO:0000313" key="1">
    <source>
        <dbReference type="EMBL" id="MDQ8207398.1"/>
    </source>
</evidence>
<gene>
    <name evidence="1" type="ORF">QEH52_07755</name>
</gene>
<dbReference type="RefSeq" id="WP_308949534.1">
    <property type="nucleotide sequence ID" value="NZ_JARXHW010000013.1"/>
</dbReference>
<organism evidence="1 2">
    <name type="scientific">Thalassobacterium maritimum</name>
    <dbReference type="NCBI Taxonomy" id="3041265"/>
    <lineage>
        <taxon>Bacteria</taxon>
        <taxon>Pseudomonadati</taxon>
        <taxon>Verrucomicrobiota</taxon>
        <taxon>Opitutia</taxon>
        <taxon>Puniceicoccales</taxon>
        <taxon>Coraliomargaritaceae</taxon>
        <taxon>Thalassobacterium</taxon>
    </lineage>
</organism>
<accession>A0ABU1ATC5</accession>
<keyword evidence="2" id="KW-1185">Reference proteome</keyword>
<dbReference type="Proteomes" id="UP001225316">
    <property type="component" value="Unassembled WGS sequence"/>
</dbReference>
<evidence type="ECO:0000313" key="2">
    <source>
        <dbReference type="Proteomes" id="UP001225316"/>
    </source>
</evidence>